<dbReference type="Proteomes" id="UP000308886">
    <property type="component" value="Unassembled WGS sequence"/>
</dbReference>
<reference evidence="1" key="1">
    <citation type="submission" date="2019-04" db="EMBL/GenBank/DDBJ databases">
        <title>Microbes associate with the intestines of laboratory mice.</title>
        <authorList>
            <person name="Navarre W."/>
            <person name="Wong E."/>
            <person name="Huang K."/>
            <person name="Tropini C."/>
            <person name="Ng K."/>
            <person name="Yu B."/>
        </authorList>
    </citation>
    <scope>NUCLEOTIDE SEQUENCE</scope>
    <source>
        <strain evidence="1">NM73_A23</strain>
    </source>
</reference>
<keyword evidence="2" id="KW-1185">Reference proteome</keyword>
<proteinExistence type="predicted"/>
<sequence length="183" mass="20814">MIRAIVTDFDGTLVDTFEANFCAYQEAFQKEKINLTKAEYEACFGLRFERFMEAMNIDDIQMSNRIREYKKQFYPKYFSRLTVNKPLLILIKTFRGMGGLCAIASTARTENLMNVLKFLGLTDEFDCILSGADVKNGKPDPEIYLKAMARLGVSPDETMIFEDSAVGIEAAEQSGAYFMRIIL</sequence>
<comment type="caution">
    <text evidence="1">The sequence shown here is derived from an EMBL/GenBank/DDBJ whole genome shotgun (WGS) entry which is preliminary data.</text>
</comment>
<evidence type="ECO:0000313" key="1">
    <source>
        <dbReference type="EMBL" id="TGX82109.1"/>
    </source>
</evidence>
<gene>
    <name evidence="1" type="ORF">E5358_08610</name>
</gene>
<accession>A0AC61QQE6</accession>
<protein>
    <submittedName>
        <fullName evidence="1">HAD family phosphatase</fullName>
    </submittedName>
</protein>
<name>A0AC61QQE6_9BACT</name>
<organism evidence="1 2">
    <name type="scientific">Palleniella muris</name>
    <dbReference type="NCBI Taxonomy" id="3038145"/>
    <lineage>
        <taxon>Bacteria</taxon>
        <taxon>Pseudomonadati</taxon>
        <taxon>Bacteroidota</taxon>
        <taxon>Bacteroidia</taxon>
        <taxon>Bacteroidales</taxon>
        <taxon>Prevotellaceae</taxon>
        <taxon>Palleniella</taxon>
    </lineage>
</organism>
<evidence type="ECO:0000313" key="2">
    <source>
        <dbReference type="Proteomes" id="UP000308886"/>
    </source>
</evidence>
<dbReference type="EMBL" id="SRZC01000012">
    <property type="protein sequence ID" value="TGX82109.1"/>
    <property type="molecule type" value="Genomic_DNA"/>
</dbReference>